<dbReference type="EMBL" id="CP009687">
    <property type="protein sequence ID" value="AKL93951.1"/>
    <property type="molecule type" value="Genomic_DNA"/>
</dbReference>
<accession>A0A0D8IF00</accession>
<keyword evidence="2" id="KW-0456">Lyase</keyword>
<dbReference type="SUPFAM" id="SSF52317">
    <property type="entry name" value="Class I glutamine amidotransferase-like"/>
    <property type="match status" value="1"/>
</dbReference>
<organism evidence="2 3">
    <name type="scientific">Clostridium aceticum</name>
    <dbReference type="NCBI Taxonomy" id="84022"/>
    <lineage>
        <taxon>Bacteria</taxon>
        <taxon>Bacillati</taxon>
        <taxon>Bacillota</taxon>
        <taxon>Clostridia</taxon>
        <taxon>Eubacteriales</taxon>
        <taxon>Clostridiaceae</taxon>
        <taxon>Clostridium</taxon>
    </lineage>
</organism>
<keyword evidence="2" id="KW-0328">Glycosyltransferase</keyword>
<evidence type="ECO:0000256" key="1">
    <source>
        <dbReference type="ARBA" id="ARBA00022962"/>
    </source>
</evidence>
<name>A0A0D8IF00_9CLOT</name>
<dbReference type="Gene3D" id="3.40.50.880">
    <property type="match status" value="1"/>
</dbReference>
<dbReference type="FunFam" id="3.40.50.880:FF:000003">
    <property type="entry name" value="Anthranilate synthase component II"/>
    <property type="match status" value="1"/>
</dbReference>
<dbReference type="GO" id="GO:0000162">
    <property type="term" value="P:L-tryptophan biosynthetic process"/>
    <property type="evidence" value="ECO:0007669"/>
    <property type="project" value="TreeGrafter"/>
</dbReference>
<dbReference type="InterPro" id="IPR029062">
    <property type="entry name" value="Class_I_gatase-like"/>
</dbReference>
<evidence type="ECO:0000313" key="3">
    <source>
        <dbReference type="Proteomes" id="UP000035704"/>
    </source>
</evidence>
<evidence type="ECO:0000313" key="2">
    <source>
        <dbReference type="EMBL" id="AKL93951.1"/>
    </source>
</evidence>
<dbReference type="GO" id="GO:0004049">
    <property type="term" value="F:anthranilate synthase activity"/>
    <property type="evidence" value="ECO:0007669"/>
    <property type="project" value="UniProtKB-EC"/>
</dbReference>
<dbReference type="PRINTS" id="PR00096">
    <property type="entry name" value="GATASE"/>
</dbReference>
<dbReference type="PRINTS" id="PR00097">
    <property type="entry name" value="ANTSNTHASEII"/>
</dbReference>
<keyword evidence="2" id="KW-0808">Transferase</keyword>
<keyword evidence="3" id="KW-1185">Reference proteome</keyword>
<dbReference type="PANTHER" id="PTHR43418:SF4">
    <property type="entry name" value="MULTIFUNCTIONAL TRYPTOPHAN BIOSYNTHESIS PROTEIN"/>
    <property type="match status" value="1"/>
</dbReference>
<dbReference type="PANTHER" id="PTHR43418">
    <property type="entry name" value="MULTIFUNCTIONAL TRYPTOPHAN BIOSYNTHESIS PROTEIN-RELATED"/>
    <property type="match status" value="1"/>
</dbReference>
<dbReference type="NCBIfam" id="TIGR00566">
    <property type="entry name" value="trpG_papA"/>
    <property type="match status" value="1"/>
</dbReference>
<reference evidence="2 3" key="1">
    <citation type="submission" date="2014-10" db="EMBL/GenBank/DDBJ databases">
        <title>Genome sequence of Clostridium aceticum DSM 1496.</title>
        <authorList>
            <person name="Poehlein A."/>
            <person name="Schiel-Bengelsdorf B."/>
            <person name="Gottschalk G."/>
            <person name="Duerre P."/>
            <person name="Daniel R."/>
        </authorList>
    </citation>
    <scope>NUCLEOTIDE SEQUENCE [LARGE SCALE GENOMIC DNA]</scope>
    <source>
        <strain evidence="2 3">DSM 1496</strain>
    </source>
</reference>
<dbReference type="GO" id="GO:0004048">
    <property type="term" value="F:anthranilate phosphoribosyltransferase activity"/>
    <property type="evidence" value="ECO:0007669"/>
    <property type="project" value="UniProtKB-EC"/>
</dbReference>
<dbReference type="PATRIC" id="fig|84022.5.peg.1657"/>
<dbReference type="InterPro" id="IPR006221">
    <property type="entry name" value="TrpG/PapA_dom"/>
</dbReference>
<dbReference type="EC" id="4.1.3.27" evidence="2"/>
<dbReference type="KEGG" id="cace:CACET_c04350"/>
<proteinExistence type="predicted"/>
<dbReference type="PROSITE" id="PS51273">
    <property type="entry name" value="GATASE_TYPE_1"/>
    <property type="match status" value="1"/>
</dbReference>
<dbReference type="OrthoDB" id="9804328at2"/>
<dbReference type="CDD" id="cd01743">
    <property type="entry name" value="GATase1_Anthranilate_Synthase"/>
    <property type="match status" value="1"/>
</dbReference>
<dbReference type="EC" id="2.4.2.18" evidence="2"/>
<protein>
    <submittedName>
        <fullName evidence="2">Anthranilate synthase component II</fullName>
        <ecNumber evidence="2">2.4.2.18</ecNumber>
        <ecNumber evidence="2">4.1.3.27</ecNumber>
    </submittedName>
</protein>
<dbReference type="RefSeq" id="WP_044823176.1">
    <property type="nucleotide sequence ID" value="NZ_CP009687.1"/>
</dbReference>
<dbReference type="PRINTS" id="PR00099">
    <property type="entry name" value="CPSGATASE"/>
</dbReference>
<gene>
    <name evidence="2" type="primary">trpGD</name>
    <name evidence="2" type="ORF">CACET_c04350</name>
</gene>
<dbReference type="STRING" id="84022.CACET_c04350"/>
<keyword evidence="1" id="KW-0315">Glutamine amidotransferase</keyword>
<dbReference type="InterPro" id="IPR017926">
    <property type="entry name" value="GATASE"/>
</dbReference>
<dbReference type="GO" id="GO:0005829">
    <property type="term" value="C:cytosol"/>
    <property type="evidence" value="ECO:0007669"/>
    <property type="project" value="TreeGrafter"/>
</dbReference>
<dbReference type="Pfam" id="PF00117">
    <property type="entry name" value="GATase"/>
    <property type="match status" value="1"/>
</dbReference>
<sequence length="189" mass="20957">MIIIIDNYDSFTYNLYQYIGEIQPEIEVFRNDAISVEALREMKPSHIIISPGPGFPKSAGISKSVIAELGKETPILGICLGHQAIGEVFGAKVIHAETLFHGKTSMVSHNEKNLFCGIGSPFKVARYHSLVVDKENLPEELIVTARGPAGEIMALQHRKYPIFGLQFHPESIATEAGKKIIKKFLKIEK</sequence>
<dbReference type="Proteomes" id="UP000035704">
    <property type="component" value="Chromosome"/>
</dbReference>
<dbReference type="AlphaFoldDB" id="A0A0D8IF00"/>
<dbReference type="InterPro" id="IPR050472">
    <property type="entry name" value="Anth_synth/Amidotransfase"/>
</dbReference>